<dbReference type="InterPro" id="IPR003439">
    <property type="entry name" value="ABC_transporter-like_ATP-bd"/>
</dbReference>
<evidence type="ECO:0000259" key="4">
    <source>
        <dbReference type="PROSITE" id="PS50893"/>
    </source>
</evidence>
<dbReference type="AlphaFoldDB" id="A0A1M7DR33"/>
<dbReference type="GO" id="GO:0005524">
    <property type="term" value="F:ATP binding"/>
    <property type="evidence" value="ECO:0007669"/>
    <property type="project" value="UniProtKB-KW"/>
</dbReference>
<dbReference type="InterPro" id="IPR013611">
    <property type="entry name" value="Transp-assoc_OB_typ2"/>
</dbReference>
<sequence>MGAVRNLSGQKIVMHGKDVCLQGVSITYPNGFTAVKPTDLTIGAGEFFSILGPSGCGKTTILRAVSGFVEPSAGRVLIGGEDQRGIGPNGRPTALIFQNLALFPLMPVWENVAFALEARGIPRKERRARAHDLLELVALPDQADKMPGELSGGQRQRVAIARALAVEPAVLLLDEPLSALDLKLRQHMRAELRAIQQKTGVTFIYITHDQGEALTMSDRVAVMNDGVVEQVGTADEIYSDPRSAFVASFVGEVNAFYGRVVALDDRMASIDTPHGLLRGRHTGALTQGDQAILFVRPQQVEFGEDSGANRFSVMLERRSLEGAFLTFETRTDNGARIIIHQTNSGPSPVTTDSSLQVSFAPDAAVVLPDGPVANTGIETAAQ</sequence>
<proteinExistence type="predicted"/>
<evidence type="ECO:0000313" key="6">
    <source>
        <dbReference type="Proteomes" id="UP000322545"/>
    </source>
</evidence>
<dbReference type="Pfam" id="PF08402">
    <property type="entry name" value="TOBE_2"/>
    <property type="match status" value="1"/>
</dbReference>
<feature type="domain" description="ABC transporter" evidence="4">
    <location>
        <begin position="19"/>
        <end position="250"/>
    </location>
</feature>
<dbReference type="GO" id="GO:0022857">
    <property type="term" value="F:transmembrane transporter activity"/>
    <property type="evidence" value="ECO:0007669"/>
    <property type="project" value="InterPro"/>
</dbReference>
<dbReference type="GO" id="GO:0016887">
    <property type="term" value="F:ATP hydrolysis activity"/>
    <property type="evidence" value="ECO:0007669"/>
    <property type="project" value="InterPro"/>
</dbReference>
<dbReference type="PANTHER" id="PTHR42781:SF4">
    <property type="entry name" value="SPERMIDINE_PUTRESCINE IMPORT ATP-BINDING PROTEIN POTA"/>
    <property type="match status" value="1"/>
</dbReference>
<dbReference type="Pfam" id="PF00005">
    <property type="entry name" value="ABC_tran"/>
    <property type="match status" value="1"/>
</dbReference>
<keyword evidence="1" id="KW-0813">Transport</keyword>
<dbReference type="EMBL" id="FRCB01000003">
    <property type="protein sequence ID" value="SHL81946.1"/>
    <property type="molecule type" value="Genomic_DNA"/>
</dbReference>
<dbReference type="GO" id="GO:0015697">
    <property type="term" value="P:quaternary ammonium group transport"/>
    <property type="evidence" value="ECO:0007669"/>
    <property type="project" value="UniProtKB-ARBA"/>
</dbReference>
<dbReference type="PROSITE" id="PS50893">
    <property type="entry name" value="ABC_TRANSPORTER_2"/>
    <property type="match status" value="1"/>
</dbReference>
<accession>A0A1M7DR33</accession>
<dbReference type="SUPFAM" id="SSF50331">
    <property type="entry name" value="MOP-like"/>
    <property type="match status" value="1"/>
</dbReference>
<dbReference type="InterPro" id="IPR027417">
    <property type="entry name" value="P-loop_NTPase"/>
</dbReference>
<evidence type="ECO:0000256" key="1">
    <source>
        <dbReference type="ARBA" id="ARBA00022448"/>
    </source>
</evidence>
<protein>
    <submittedName>
        <fullName evidence="5">Spermidine/putrescine transport system ATP-binding protein</fullName>
    </submittedName>
</protein>
<name>A0A1M7DR33_9RHOB</name>
<dbReference type="SUPFAM" id="SSF52540">
    <property type="entry name" value="P-loop containing nucleoside triphosphate hydrolases"/>
    <property type="match status" value="1"/>
</dbReference>
<dbReference type="InterPro" id="IPR008995">
    <property type="entry name" value="Mo/tungstate-bd_C_term_dom"/>
</dbReference>
<evidence type="ECO:0000313" key="5">
    <source>
        <dbReference type="EMBL" id="SHL81946.1"/>
    </source>
</evidence>
<dbReference type="Gene3D" id="2.40.50.100">
    <property type="match status" value="1"/>
</dbReference>
<dbReference type="PANTHER" id="PTHR42781">
    <property type="entry name" value="SPERMIDINE/PUTRESCINE IMPORT ATP-BINDING PROTEIN POTA"/>
    <property type="match status" value="1"/>
</dbReference>
<gene>
    <name evidence="5" type="ORF">SAMN05443432_10324</name>
</gene>
<keyword evidence="6" id="KW-1185">Reference proteome</keyword>
<keyword evidence="3 5" id="KW-0067">ATP-binding</keyword>
<dbReference type="FunFam" id="3.40.50.300:FF:000425">
    <property type="entry name" value="Probable ABC transporter, ATP-binding subunit"/>
    <property type="match status" value="1"/>
</dbReference>
<dbReference type="InterPro" id="IPR050093">
    <property type="entry name" value="ABC_SmlMolc_Importer"/>
</dbReference>
<dbReference type="InterPro" id="IPR003593">
    <property type="entry name" value="AAA+_ATPase"/>
</dbReference>
<reference evidence="5 6" key="1">
    <citation type="submission" date="2016-11" db="EMBL/GenBank/DDBJ databases">
        <authorList>
            <person name="Varghese N."/>
            <person name="Submissions S."/>
        </authorList>
    </citation>
    <scope>NUCLEOTIDE SEQUENCE [LARGE SCALE GENOMIC DNA]</scope>
    <source>
        <strain evidence="5 6">DSM 28249</strain>
    </source>
</reference>
<keyword evidence="2" id="KW-0547">Nucleotide-binding</keyword>
<organism evidence="5 6">
    <name type="scientific">Roseovarius litoreus</name>
    <dbReference type="NCBI Taxonomy" id="1155722"/>
    <lineage>
        <taxon>Bacteria</taxon>
        <taxon>Pseudomonadati</taxon>
        <taxon>Pseudomonadota</taxon>
        <taxon>Alphaproteobacteria</taxon>
        <taxon>Rhodobacterales</taxon>
        <taxon>Roseobacteraceae</taxon>
        <taxon>Roseovarius</taxon>
    </lineage>
</organism>
<evidence type="ECO:0000256" key="3">
    <source>
        <dbReference type="ARBA" id="ARBA00022840"/>
    </source>
</evidence>
<dbReference type="Proteomes" id="UP000322545">
    <property type="component" value="Unassembled WGS sequence"/>
</dbReference>
<dbReference type="GO" id="GO:0043190">
    <property type="term" value="C:ATP-binding cassette (ABC) transporter complex"/>
    <property type="evidence" value="ECO:0007669"/>
    <property type="project" value="InterPro"/>
</dbReference>
<dbReference type="InterPro" id="IPR017871">
    <property type="entry name" value="ABC_transporter-like_CS"/>
</dbReference>
<dbReference type="SMART" id="SM00382">
    <property type="entry name" value="AAA"/>
    <property type="match status" value="1"/>
</dbReference>
<dbReference type="PROSITE" id="PS00211">
    <property type="entry name" value="ABC_TRANSPORTER_1"/>
    <property type="match status" value="1"/>
</dbReference>
<evidence type="ECO:0000256" key="2">
    <source>
        <dbReference type="ARBA" id="ARBA00022741"/>
    </source>
</evidence>
<dbReference type="Gene3D" id="3.40.50.300">
    <property type="entry name" value="P-loop containing nucleotide triphosphate hydrolases"/>
    <property type="match status" value="1"/>
</dbReference>